<dbReference type="Proteomes" id="UP000789901">
    <property type="component" value="Unassembled WGS sequence"/>
</dbReference>
<sequence length="93" mass="10906">MDYFSINKITPFGCVLKCPCFRHNACKKFRSTFPVIPYANNSETQINILQLYNGLNALKIFLKEHIVDVDYLQDDVAKQENNDMMSRNIYDYT</sequence>
<evidence type="ECO:0000313" key="1">
    <source>
        <dbReference type="EMBL" id="CAG8765175.1"/>
    </source>
</evidence>
<organism evidence="1 2">
    <name type="scientific">Gigaspora margarita</name>
    <dbReference type="NCBI Taxonomy" id="4874"/>
    <lineage>
        <taxon>Eukaryota</taxon>
        <taxon>Fungi</taxon>
        <taxon>Fungi incertae sedis</taxon>
        <taxon>Mucoromycota</taxon>
        <taxon>Glomeromycotina</taxon>
        <taxon>Glomeromycetes</taxon>
        <taxon>Diversisporales</taxon>
        <taxon>Gigasporaceae</taxon>
        <taxon>Gigaspora</taxon>
    </lineage>
</organism>
<comment type="caution">
    <text evidence="1">The sequence shown here is derived from an EMBL/GenBank/DDBJ whole genome shotgun (WGS) entry which is preliminary data.</text>
</comment>
<gene>
    <name evidence="1" type="ORF">GMARGA_LOCUS17943</name>
</gene>
<dbReference type="EMBL" id="CAJVQB010013898">
    <property type="protein sequence ID" value="CAG8765175.1"/>
    <property type="molecule type" value="Genomic_DNA"/>
</dbReference>
<accession>A0ABN7VEZ9</accession>
<protein>
    <submittedName>
        <fullName evidence="1">15598_t:CDS:1</fullName>
    </submittedName>
</protein>
<proteinExistence type="predicted"/>
<evidence type="ECO:0000313" key="2">
    <source>
        <dbReference type="Proteomes" id="UP000789901"/>
    </source>
</evidence>
<name>A0ABN7VEZ9_GIGMA</name>
<keyword evidence="2" id="KW-1185">Reference proteome</keyword>
<reference evidence="1 2" key="1">
    <citation type="submission" date="2021-06" db="EMBL/GenBank/DDBJ databases">
        <authorList>
            <person name="Kallberg Y."/>
            <person name="Tangrot J."/>
            <person name="Rosling A."/>
        </authorList>
    </citation>
    <scope>NUCLEOTIDE SEQUENCE [LARGE SCALE GENOMIC DNA]</scope>
    <source>
        <strain evidence="1 2">120-4 pot B 10/14</strain>
    </source>
</reference>